<dbReference type="EMBL" id="MU864010">
    <property type="protein sequence ID" value="KAK4195552.1"/>
    <property type="molecule type" value="Genomic_DNA"/>
</dbReference>
<dbReference type="AlphaFoldDB" id="A0AAN6XD06"/>
<evidence type="ECO:0000313" key="2">
    <source>
        <dbReference type="EMBL" id="KAK4195552.1"/>
    </source>
</evidence>
<comment type="caution">
    <text evidence="2">The sequence shown here is derived from an EMBL/GenBank/DDBJ whole genome shotgun (WGS) entry which is preliminary data.</text>
</comment>
<sequence>MPIQDHFRHEARHEARFTGPNQPNIRQSQRATQVFQQVLQSDQRSAALCFPWQCPPPKPSMKSMSAKAVAALERFNQRHTVYVEPLSRPSWQDQSQLQPIPMPAVSHRIKQPVQDRFHTRPSPVLSTTSHAGYRPATAARPAAQVSTAPAHGRSARFTSTHQPQYPATNSQMFPVLPGPPTERLAASAAKTRIHQILHRDGAKRASNGTGTGKLPRPKGSSLKRQLSVNNGDVREELVRLAGSRTGGTNSAVSRPSKRARKRAGK</sequence>
<organism evidence="2 3">
    <name type="scientific">Triangularia verruculosa</name>
    <dbReference type="NCBI Taxonomy" id="2587418"/>
    <lineage>
        <taxon>Eukaryota</taxon>
        <taxon>Fungi</taxon>
        <taxon>Dikarya</taxon>
        <taxon>Ascomycota</taxon>
        <taxon>Pezizomycotina</taxon>
        <taxon>Sordariomycetes</taxon>
        <taxon>Sordariomycetidae</taxon>
        <taxon>Sordariales</taxon>
        <taxon>Podosporaceae</taxon>
        <taxon>Triangularia</taxon>
    </lineage>
</organism>
<accession>A0AAN6XD06</accession>
<feature type="compositionally biased region" description="Basic residues" evidence="1">
    <location>
        <begin position="255"/>
        <end position="265"/>
    </location>
</feature>
<feature type="compositionally biased region" description="Polar residues" evidence="1">
    <location>
        <begin position="156"/>
        <end position="171"/>
    </location>
</feature>
<reference evidence="2" key="1">
    <citation type="journal article" date="2023" name="Mol. Phylogenet. Evol.">
        <title>Genome-scale phylogeny and comparative genomics of the fungal order Sordariales.</title>
        <authorList>
            <person name="Hensen N."/>
            <person name="Bonometti L."/>
            <person name="Westerberg I."/>
            <person name="Brannstrom I.O."/>
            <person name="Guillou S."/>
            <person name="Cros-Aarteil S."/>
            <person name="Calhoun S."/>
            <person name="Haridas S."/>
            <person name="Kuo A."/>
            <person name="Mondo S."/>
            <person name="Pangilinan J."/>
            <person name="Riley R."/>
            <person name="LaButti K."/>
            <person name="Andreopoulos B."/>
            <person name="Lipzen A."/>
            <person name="Chen C."/>
            <person name="Yan M."/>
            <person name="Daum C."/>
            <person name="Ng V."/>
            <person name="Clum A."/>
            <person name="Steindorff A."/>
            <person name="Ohm R.A."/>
            <person name="Martin F."/>
            <person name="Silar P."/>
            <person name="Natvig D.O."/>
            <person name="Lalanne C."/>
            <person name="Gautier V."/>
            <person name="Ament-Velasquez S.L."/>
            <person name="Kruys A."/>
            <person name="Hutchinson M.I."/>
            <person name="Powell A.J."/>
            <person name="Barry K."/>
            <person name="Miller A.N."/>
            <person name="Grigoriev I.V."/>
            <person name="Debuchy R."/>
            <person name="Gladieux P."/>
            <person name="Hiltunen Thoren M."/>
            <person name="Johannesson H."/>
        </authorList>
    </citation>
    <scope>NUCLEOTIDE SEQUENCE</scope>
    <source>
        <strain evidence="2">CBS 315.58</strain>
    </source>
</reference>
<feature type="region of interest" description="Disordered" evidence="1">
    <location>
        <begin position="139"/>
        <end position="171"/>
    </location>
</feature>
<name>A0AAN6XD06_9PEZI</name>
<reference evidence="2" key="2">
    <citation type="submission" date="2023-05" db="EMBL/GenBank/DDBJ databases">
        <authorList>
            <consortium name="Lawrence Berkeley National Laboratory"/>
            <person name="Steindorff A."/>
            <person name="Hensen N."/>
            <person name="Bonometti L."/>
            <person name="Westerberg I."/>
            <person name="Brannstrom I.O."/>
            <person name="Guillou S."/>
            <person name="Cros-Aarteil S."/>
            <person name="Calhoun S."/>
            <person name="Haridas S."/>
            <person name="Kuo A."/>
            <person name="Mondo S."/>
            <person name="Pangilinan J."/>
            <person name="Riley R."/>
            <person name="Labutti K."/>
            <person name="Andreopoulos B."/>
            <person name="Lipzen A."/>
            <person name="Chen C."/>
            <person name="Yanf M."/>
            <person name="Daum C."/>
            <person name="Ng V."/>
            <person name="Clum A."/>
            <person name="Ohm R."/>
            <person name="Martin F."/>
            <person name="Silar P."/>
            <person name="Natvig D."/>
            <person name="Lalanne C."/>
            <person name="Gautier V."/>
            <person name="Ament-Velasquez S.L."/>
            <person name="Kruys A."/>
            <person name="Hutchinson M.I."/>
            <person name="Powell A.J."/>
            <person name="Barry K."/>
            <person name="Miller A.N."/>
            <person name="Grigoriev I.V."/>
            <person name="Debuchy R."/>
            <person name="Gladieux P."/>
            <person name="Thoren M.H."/>
            <person name="Johannesson H."/>
        </authorList>
    </citation>
    <scope>NUCLEOTIDE SEQUENCE</scope>
    <source>
        <strain evidence="2">CBS 315.58</strain>
    </source>
</reference>
<feature type="region of interest" description="Disordered" evidence="1">
    <location>
        <begin position="196"/>
        <end position="265"/>
    </location>
</feature>
<protein>
    <submittedName>
        <fullName evidence="2">Uncharacterized protein</fullName>
    </submittedName>
</protein>
<dbReference type="Proteomes" id="UP001303160">
    <property type="component" value="Unassembled WGS sequence"/>
</dbReference>
<evidence type="ECO:0000313" key="3">
    <source>
        <dbReference type="Proteomes" id="UP001303160"/>
    </source>
</evidence>
<keyword evidence="3" id="KW-1185">Reference proteome</keyword>
<evidence type="ECO:0000256" key="1">
    <source>
        <dbReference type="SAM" id="MobiDB-lite"/>
    </source>
</evidence>
<gene>
    <name evidence="2" type="ORF">QBC40DRAFT_19729</name>
</gene>
<proteinExistence type="predicted"/>